<keyword evidence="5" id="KW-0472">Membrane</keyword>
<sequence length="143" mass="17172">MKLIWKIFNKYQTQILYLFFGVLTTIINILIYGGLHLIHTPYQIAYWTAWFVTVLFAYLTNRRWVFSSQAHGFKQLSVEVFNFYLARFITGILGSGIMFIGVSWLQQNDFVWNIIQNIFVIISNYILSKWFIFKHKEEMEYDD</sequence>
<evidence type="ECO:0000256" key="1">
    <source>
        <dbReference type="ARBA" id="ARBA00004141"/>
    </source>
</evidence>
<dbReference type="PANTHER" id="PTHR38459">
    <property type="entry name" value="PROPHAGE BACTOPRENOL-LINKED GLUCOSE TRANSLOCASE HOMOLOG"/>
    <property type="match status" value="1"/>
</dbReference>
<dbReference type="InterPro" id="IPR007267">
    <property type="entry name" value="GtrA_DPMS_TM"/>
</dbReference>
<dbReference type="EMBL" id="CP043431">
    <property type="protein sequence ID" value="QNT64663.1"/>
    <property type="molecule type" value="Genomic_DNA"/>
</dbReference>
<keyword evidence="8" id="KW-1185">Reference proteome</keyword>
<evidence type="ECO:0000256" key="2">
    <source>
        <dbReference type="ARBA" id="ARBA00009399"/>
    </source>
</evidence>
<gene>
    <name evidence="7" type="ORF">FY536_05040</name>
</gene>
<feature type="domain" description="GtrA/DPMS transmembrane" evidence="6">
    <location>
        <begin position="17"/>
        <end position="133"/>
    </location>
</feature>
<evidence type="ECO:0000313" key="8">
    <source>
        <dbReference type="Proteomes" id="UP000516446"/>
    </source>
</evidence>
<protein>
    <submittedName>
        <fullName evidence="7">GtrA family protein</fullName>
    </submittedName>
</protein>
<keyword evidence="3" id="KW-0812">Transmembrane</keyword>
<evidence type="ECO:0000256" key="4">
    <source>
        <dbReference type="ARBA" id="ARBA00022989"/>
    </source>
</evidence>
<evidence type="ECO:0000313" key="7">
    <source>
        <dbReference type="EMBL" id="QNT64663.1"/>
    </source>
</evidence>
<dbReference type="PANTHER" id="PTHR38459:SF5">
    <property type="entry name" value="CELL WALL TEICHOIC ACID GLYCOSYLATION PROTEIN GTCA"/>
    <property type="match status" value="1"/>
</dbReference>
<comment type="similarity">
    <text evidence="2">Belongs to the GtrA family.</text>
</comment>
<comment type="subcellular location">
    <subcellularLocation>
        <location evidence="1">Membrane</location>
        <topology evidence="1">Multi-pass membrane protein</topology>
    </subcellularLocation>
</comment>
<reference evidence="7 8" key="1">
    <citation type="submission" date="2019-08" db="EMBL/GenBank/DDBJ databases">
        <authorList>
            <person name="Chang H.C."/>
            <person name="Mun S.Y."/>
        </authorList>
    </citation>
    <scope>NUCLEOTIDE SEQUENCE [LARGE SCALE GENOMIC DNA]</scope>
    <source>
        <strain evidence="7 8">SK</strain>
    </source>
</reference>
<dbReference type="Pfam" id="PF04138">
    <property type="entry name" value="GtrA_DPMS_TM"/>
    <property type="match status" value="1"/>
</dbReference>
<dbReference type="RefSeq" id="WP_006845001.1">
    <property type="nucleotide sequence ID" value="NZ_CP026847.1"/>
</dbReference>
<name>A0A7H1MMH7_9LACO</name>
<dbReference type="Proteomes" id="UP000516446">
    <property type="component" value="Chromosome"/>
</dbReference>
<dbReference type="OMA" id="HNIAYVV"/>
<dbReference type="AlphaFoldDB" id="A0A7H1MMH7"/>
<dbReference type="GO" id="GO:0000271">
    <property type="term" value="P:polysaccharide biosynthetic process"/>
    <property type="evidence" value="ECO:0007669"/>
    <property type="project" value="InterPro"/>
</dbReference>
<dbReference type="InterPro" id="IPR051401">
    <property type="entry name" value="GtrA_CellWall_Glycosyl"/>
</dbReference>
<keyword evidence="4" id="KW-1133">Transmembrane helix</keyword>
<accession>A0A7H1MMH7</accession>
<dbReference type="GO" id="GO:0005886">
    <property type="term" value="C:plasma membrane"/>
    <property type="evidence" value="ECO:0007669"/>
    <property type="project" value="TreeGrafter"/>
</dbReference>
<evidence type="ECO:0000256" key="3">
    <source>
        <dbReference type="ARBA" id="ARBA00022692"/>
    </source>
</evidence>
<organism evidence="7 8">
    <name type="scientific">Weissella koreensis</name>
    <dbReference type="NCBI Taxonomy" id="165096"/>
    <lineage>
        <taxon>Bacteria</taxon>
        <taxon>Bacillati</taxon>
        <taxon>Bacillota</taxon>
        <taxon>Bacilli</taxon>
        <taxon>Lactobacillales</taxon>
        <taxon>Lactobacillaceae</taxon>
        <taxon>Weissella</taxon>
    </lineage>
</organism>
<evidence type="ECO:0000259" key="6">
    <source>
        <dbReference type="Pfam" id="PF04138"/>
    </source>
</evidence>
<evidence type="ECO:0000256" key="5">
    <source>
        <dbReference type="ARBA" id="ARBA00023136"/>
    </source>
</evidence>
<proteinExistence type="inferred from homology"/>